<sequence length="53" mass="5936">MEKIFGYVIGQATTGQIASIITLIIFVAIYLGLFAWYANQMKARNAEYAKTMT</sequence>
<proteinExistence type="predicted"/>
<dbReference type="EMBL" id="AJTF01000109">
    <property type="protein sequence ID" value="EIJ24326.1"/>
    <property type="molecule type" value="Genomic_DNA"/>
</dbReference>
<protein>
    <submittedName>
        <fullName evidence="2">Uncharacterized protein</fullName>
    </submittedName>
</protein>
<evidence type="ECO:0000313" key="3">
    <source>
        <dbReference type="Proteomes" id="UP000006410"/>
    </source>
</evidence>
<evidence type="ECO:0000256" key="1">
    <source>
        <dbReference type="SAM" id="Phobius"/>
    </source>
</evidence>
<keyword evidence="1" id="KW-1133">Transmembrane helix</keyword>
<name>A0AA87IEG5_BIFLL</name>
<gene>
    <name evidence="2" type="ORF">HMPREF1313_2503</name>
</gene>
<feature type="transmembrane region" description="Helical" evidence="1">
    <location>
        <begin position="17"/>
        <end position="38"/>
    </location>
</feature>
<evidence type="ECO:0000313" key="2">
    <source>
        <dbReference type="EMBL" id="EIJ24326.1"/>
    </source>
</evidence>
<keyword evidence="1" id="KW-0472">Membrane</keyword>
<dbReference type="AlphaFoldDB" id="A0AA87IEG5"/>
<comment type="caution">
    <text evidence="2">The sequence shown here is derived from an EMBL/GenBank/DDBJ whole genome shotgun (WGS) entry which is preliminary data.</text>
</comment>
<reference evidence="2 3" key="1">
    <citation type="journal article" date="2013" name="Genome Announc.">
        <title>Draft Genome Sequences of Two Pairs of Human Intestinal Bifidobacterium longum subsp. longum Strains, 44B and 1-6B and 35B and 2-2B, Consecutively Isolated from Two Children after a 5-Year Time Period.</title>
        <authorList>
            <person name="Shkoporov A.N."/>
            <person name="Efimov B.A."/>
            <person name="Khokhlova E.V."/>
            <person name="Chaplin A.V."/>
            <person name="Kafarskaya L.I."/>
            <person name="Durkin A.S."/>
            <person name="McCorrison J."/>
            <person name="Torralba M."/>
            <person name="Gillis M."/>
            <person name="Sutton G."/>
            <person name="Weibel D.B."/>
            <person name="Nelson K.E."/>
            <person name="Smeianov V.V."/>
        </authorList>
    </citation>
    <scope>NUCLEOTIDE SEQUENCE [LARGE SCALE GENOMIC DNA]</scope>
    <source>
        <strain evidence="2 3">1-6B</strain>
    </source>
</reference>
<organism evidence="2 3">
    <name type="scientific">Bifidobacterium longum subsp. longum 1-6B</name>
    <dbReference type="NCBI Taxonomy" id="1161744"/>
    <lineage>
        <taxon>Bacteria</taxon>
        <taxon>Bacillati</taxon>
        <taxon>Actinomycetota</taxon>
        <taxon>Actinomycetes</taxon>
        <taxon>Bifidobacteriales</taxon>
        <taxon>Bifidobacteriaceae</taxon>
        <taxon>Bifidobacterium</taxon>
    </lineage>
</organism>
<keyword evidence="1" id="KW-0812">Transmembrane</keyword>
<dbReference type="Proteomes" id="UP000006410">
    <property type="component" value="Unassembled WGS sequence"/>
</dbReference>
<accession>A0AA87IEG5</accession>